<dbReference type="AlphaFoldDB" id="M1X248"/>
<proteinExistence type="predicted"/>
<gene>
    <name evidence="6" type="ORF">RINTHH_450</name>
</gene>
<feature type="transmembrane region" description="Helical" evidence="5">
    <location>
        <begin position="21"/>
        <end position="41"/>
    </location>
</feature>
<keyword evidence="7" id="KW-1185">Reference proteome</keyword>
<reference evidence="7" key="2">
    <citation type="submission" date="2016-01" db="EMBL/GenBank/DDBJ databases">
        <title>Diatom-associated endosymboitic cyanobacterium lacks core nitrogen metabolism enzymes.</title>
        <authorList>
            <person name="Hilton J.A."/>
            <person name="Foster R.A."/>
            <person name="Tripp H.J."/>
            <person name="Carter B.J."/>
            <person name="Zehr J.P."/>
            <person name="Villareal T.A."/>
        </authorList>
    </citation>
    <scope>NUCLEOTIDE SEQUENCE [LARGE SCALE GENOMIC DNA]</scope>
    <source>
        <strain evidence="7">HH01</strain>
    </source>
</reference>
<evidence type="ECO:0000256" key="4">
    <source>
        <dbReference type="ARBA" id="ARBA00023136"/>
    </source>
</evidence>
<name>M1X248_9NOST</name>
<evidence type="ECO:0000256" key="2">
    <source>
        <dbReference type="ARBA" id="ARBA00022692"/>
    </source>
</evidence>
<evidence type="ECO:0000313" key="7">
    <source>
        <dbReference type="Proteomes" id="UP000053051"/>
    </source>
</evidence>
<keyword evidence="2 5" id="KW-0812">Transmembrane</keyword>
<dbReference type="InterPro" id="IPR019109">
    <property type="entry name" value="MamF_MmsF"/>
</dbReference>
<reference evidence="6 7" key="1">
    <citation type="submission" date="2012-05" db="EMBL/GenBank/DDBJ databases">
        <authorList>
            <person name="Hilton J."/>
        </authorList>
    </citation>
    <scope>NUCLEOTIDE SEQUENCE [LARGE SCALE GENOMIC DNA]</scope>
    <source>
        <strain evidence="6 7">HH01</strain>
    </source>
</reference>
<dbReference type="EMBL" id="CAIY01000005">
    <property type="protein sequence ID" value="CCH66200.1"/>
    <property type="molecule type" value="Genomic_DNA"/>
</dbReference>
<comment type="caution">
    <text evidence="6">The sequence shown here is derived from an EMBL/GenBank/DDBJ whole genome shotgun (WGS) entry which is preliminary data.</text>
</comment>
<organism evidence="6 7">
    <name type="scientific">Richelia intracellularis HH01</name>
    <dbReference type="NCBI Taxonomy" id="1165094"/>
    <lineage>
        <taxon>Bacteria</taxon>
        <taxon>Bacillati</taxon>
        <taxon>Cyanobacteriota</taxon>
        <taxon>Cyanophyceae</taxon>
        <taxon>Nostocales</taxon>
        <taxon>Nostocaceae</taxon>
        <taxon>Richelia</taxon>
    </lineage>
</organism>
<sequence length="167" mass="19322">MYTYILTNKKAMRKKSSRQMHIWAILCHLLALLWIPLAGLIFLGIPLYLPFFNILGPLIIWLWKRSNSPWVDLQGRESLNFQLSLVIYSLIIIFISLLLVILTCVINLIISHSDHHVDVDNVFGMLSSILFGLIFMIAILQAILVPFAALKAYKGKYYRYPLTIRFL</sequence>
<dbReference type="Proteomes" id="UP000053051">
    <property type="component" value="Unassembled WGS sequence"/>
</dbReference>
<evidence type="ECO:0000313" key="6">
    <source>
        <dbReference type="EMBL" id="CCH66200.1"/>
    </source>
</evidence>
<feature type="transmembrane region" description="Helical" evidence="5">
    <location>
        <begin position="85"/>
        <end position="110"/>
    </location>
</feature>
<dbReference type="Pfam" id="PF09685">
    <property type="entry name" value="MamF_MmsF"/>
    <property type="match status" value="1"/>
</dbReference>
<comment type="subcellular location">
    <subcellularLocation>
        <location evidence="1">Membrane</location>
        <topology evidence="1">Multi-pass membrane protein</topology>
    </subcellularLocation>
</comment>
<evidence type="ECO:0000256" key="3">
    <source>
        <dbReference type="ARBA" id="ARBA00022989"/>
    </source>
</evidence>
<feature type="transmembrane region" description="Helical" evidence="5">
    <location>
        <begin position="122"/>
        <end position="150"/>
    </location>
</feature>
<feature type="transmembrane region" description="Helical" evidence="5">
    <location>
        <begin position="47"/>
        <end position="64"/>
    </location>
</feature>
<evidence type="ECO:0008006" key="8">
    <source>
        <dbReference type="Google" id="ProtNLM"/>
    </source>
</evidence>
<evidence type="ECO:0000256" key="1">
    <source>
        <dbReference type="ARBA" id="ARBA00004141"/>
    </source>
</evidence>
<accession>M1X248</accession>
<keyword evidence="3 5" id="KW-1133">Transmembrane helix</keyword>
<keyword evidence="4 5" id="KW-0472">Membrane</keyword>
<protein>
    <recommendedName>
        <fullName evidence="8">DUF4870 domain-containing protein</fullName>
    </recommendedName>
</protein>
<evidence type="ECO:0000256" key="5">
    <source>
        <dbReference type="SAM" id="Phobius"/>
    </source>
</evidence>